<evidence type="ECO:0000259" key="2">
    <source>
        <dbReference type="PROSITE" id="PS50943"/>
    </source>
</evidence>
<dbReference type="Gene3D" id="1.10.10.10">
    <property type="entry name" value="Winged helix-like DNA-binding domain superfamily/Winged helix DNA-binding domain"/>
    <property type="match status" value="1"/>
</dbReference>
<evidence type="ECO:0000313" key="4">
    <source>
        <dbReference type="Proteomes" id="UP000824094"/>
    </source>
</evidence>
<name>A0A9D1SH07_9FIRM</name>
<comment type="caution">
    <text evidence="3">The sequence shown here is derived from an EMBL/GenBank/DDBJ whole genome shotgun (WGS) entry which is preliminary data.</text>
</comment>
<accession>A0A9D1SH07</accession>
<dbReference type="EMBL" id="DVNF01000019">
    <property type="protein sequence ID" value="HIU59856.1"/>
    <property type="molecule type" value="Genomic_DNA"/>
</dbReference>
<sequence>YKKRRNDVSIYEKVGSDREEGDVTLADMLSIDEDSVWTKVENGFLKELLNKLIDENLSERERFLIRSRFGLDSGAPKTQQQTARLMDISRSYVSRIEKAALEKLRAAIKRENLEF</sequence>
<proteinExistence type="inferred from homology"/>
<dbReference type="InterPro" id="IPR007630">
    <property type="entry name" value="RNA_pol_sigma70_r4"/>
</dbReference>
<dbReference type="Pfam" id="PF04545">
    <property type="entry name" value="Sigma70_r4"/>
    <property type="match status" value="1"/>
</dbReference>
<feature type="domain" description="HTH cro/C1-type" evidence="2">
    <location>
        <begin position="78"/>
        <end position="98"/>
    </location>
</feature>
<protein>
    <submittedName>
        <fullName evidence="3">RNA polymerase subunit sigma-70</fullName>
    </submittedName>
</protein>
<dbReference type="GO" id="GO:0003700">
    <property type="term" value="F:DNA-binding transcription factor activity"/>
    <property type="evidence" value="ECO:0007669"/>
    <property type="project" value="InterPro"/>
</dbReference>
<dbReference type="Proteomes" id="UP000824094">
    <property type="component" value="Unassembled WGS sequence"/>
</dbReference>
<gene>
    <name evidence="3" type="ORF">IAB05_00530</name>
</gene>
<dbReference type="AlphaFoldDB" id="A0A9D1SH07"/>
<dbReference type="PRINTS" id="PR00046">
    <property type="entry name" value="SIGMA70FCT"/>
</dbReference>
<dbReference type="InterPro" id="IPR036388">
    <property type="entry name" value="WH-like_DNA-bd_sf"/>
</dbReference>
<organism evidence="3 4">
    <name type="scientific">Candidatus Stercoripulliclostridium merdigallinarum</name>
    <dbReference type="NCBI Taxonomy" id="2840951"/>
    <lineage>
        <taxon>Bacteria</taxon>
        <taxon>Bacillati</taxon>
        <taxon>Bacillota</taxon>
        <taxon>Clostridia</taxon>
        <taxon>Eubacteriales</taxon>
        <taxon>Candidatus Stercoripulliclostridium</taxon>
    </lineage>
</organism>
<dbReference type="PANTHER" id="PTHR30603:SF51">
    <property type="entry name" value="RNA POLYMERASE SIGMA-K FACTOR"/>
    <property type="match status" value="1"/>
</dbReference>
<dbReference type="PROSITE" id="PS50943">
    <property type="entry name" value="HTH_CROC1"/>
    <property type="match status" value="1"/>
</dbReference>
<dbReference type="GO" id="GO:0006352">
    <property type="term" value="P:DNA-templated transcription initiation"/>
    <property type="evidence" value="ECO:0007669"/>
    <property type="project" value="InterPro"/>
</dbReference>
<comment type="similarity">
    <text evidence="1">Belongs to the sigma-70 factor family.</text>
</comment>
<dbReference type="PROSITE" id="PS00716">
    <property type="entry name" value="SIGMA70_2"/>
    <property type="match status" value="1"/>
</dbReference>
<feature type="non-terminal residue" evidence="3">
    <location>
        <position position="1"/>
    </location>
</feature>
<dbReference type="InterPro" id="IPR050239">
    <property type="entry name" value="Sigma-70_RNA_pol_init_factors"/>
</dbReference>
<reference evidence="3" key="1">
    <citation type="submission" date="2020-10" db="EMBL/GenBank/DDBJ databases">
        <authorList>
            <person name="Gilroy R."/>
        </authorList>
    </citation>
    <scope>NUCLEOTIDE SEQUENCE</scope>
    <source>
        <strain evidence="3">18911</strain>
    </source>
</reference>
<reference evidence="3" key="2">
    <citation type="journal article" date="2021" name="PeerJ">
        <title>Extensive microbial diversity within the chicken gut microbiome revealed by metagenomics and culture.</title>
        <authorList>
            <person name="Gilroy R."/>
            <person name="Ravi A."/>
            <person name="Getino M."/>
            <person name="Pursley I."/>
            <person name="Horton D.L."/>
            <person name="Alikhan N.F."/>
            <person name="Baker D."/>
            <person name="Gharbi K."/>
            <person name="Hall N."/>
            <person name="Watson M."/>
            <person name="Adriaenssens E.M."/>
            <person name="Foster-Nyarko E."/>
            <person name="Jarju S."/>
            <person name="Secka A."/>
            <person name="Antonio M."/>
            <person name="Oren A."/>
            <person name="Chaudhuri R.R."/>
            <person name="La Ragione R."/>
            <person name="Hildebrand F."/>
            <person name="Pallen M.J."/>
        </authorList>
    </citation>
    <scope>NUCLEOTIDE SEQUENCE</scope>
    <source>
        <strain evidence="3">18911</strain>
    </source>
</reference>
<dbReference type="SUPFAM" id="SSF88659">
    <property type="entry name" value="Sigma3 and sigma4 domains of RNA polymerase sigma factors"/>
    <property type="match status" value="1"/>
</dbReference>
<dbReference type="InterPro" id="IPR013324">
    <property type="entry name" value="RNA_pol_sigma_r3/r4-like"/>
</dbReference>
<evidence type="ECO:0000256" key="1">
    <source>
        <dbReference type="ARBA" id="ARBA00007788"/>
    </source>
</evidence>
<dbReference type="InterPro" id="IPR001387">
    <property type="entry name" value="Cro/C1-type_HTH"/>
</dbReference>
<dbReference type="PANTHER" id="PTHR30603">
    <property type="entry name" value="RNA POLYMERASE SIGMA FACTOR RPO"/>
    <property type="match status" value="1"/>
</dbReference>
<dbReference type="InterPro" id="IPR000943">
    <property type="entry name" value="RNA_pol_sigma70"/>
</dbReference>
<evidence type="ECO:0000313" key="3">
    <source>
        <dbReference type="EMBL" id="HIU59856.1"/>
    </source>
</evidence>